<dbReference type="AlphaFoldDB" id="A0A316ZDF7"/>
<protein>
    <submittedName>
        <fullName evidence="2">Uncharacterized protein</fullName>
    </submittedName>
</protein>
<feature type="region of interest" description="Disordered" evidence="1">
    <location>
        <begin position="148"/>
        <end position="171"/>
    </location>
</feature>
<evidence type="ECO:0000313" key="2">
    <source>
        <dbReference type="EMBL" id="PWN99064.1"/>
    </source>
</evidence>
<proteinExistence type="predicted"/>
<dbReference type="PANTHER" id="PTHR15955">
    <property type="entry name" value="RWD DOMAIN CONTAINING PROTEIN 2"/>
    <property type="match status" value="1"/>
</dbReference>
<dbReference type="STRING" id="58919.A0A316ZDF7"/>
<dbReference type="OrthoDB" id="432412at2759"/>
<reference evidence="2 3" key="1">
    <citation type="journal article" date="2018" name="Mol. Biol. Evol.">
        <title>Broad Genomic Sampling Reveals a Smut Pathogenic Ancestry of the Fungal Clade Ustilaginomycotina.</title>
        <authorList>
            <person name="Kijpornyongpan T."/>
            <person name="Mondo S.J."/>
            <person name="Barry K."/>
            <person name="Sandor L."/>
            <person name="Lee J."/>
            <person name="Lipzen A."/>
            <person name="Pangilinan J."/>
            <person name="LaButti K."/>
            <person name="Hainaut M."/>
            <person name="Henrissat B."/>
            <person name="Grigoriev I.V."/>
            <person name="Spatafora J.W."/>
            <person name="Aime M.C."/>
        </authorList>
    </citation>
    <scope>NUCLEOTIDE SEQUENCE [LARGE SCALE GENOMIC DNA]</scope>
    <source>
        <strain evidence="2 3">MCA 4186</strain>
    </source>
</reference>
<dbReference type="RefSeq" id="XP_025599343.1">
    <property type="nucleotide sequence ID" value="XM_025741998.1"/>
</dbReference>
<sequence>MAPAGTLLSPEDLQQTLGTLEVLLSLFAEPDSASSSSAAVSPELLSSSAASAARDVAAFLTLPLAELQLPSSAALKARIPAALPLCLSLDPLRGQRRAREPCLLLTLDVELPLRARGTEARSTRPRMTLRQAEWMSRAVHAELCSIAALAPPPPPPREAKEGTAEEGEHDEDAASLVLAATEELSELAVPHLEAAALAFSLSAAASLAASSTPSAVPLSSSVLRTWHLFPSLSTPAKRDDLVAYASLHSHSPVASRSGSDGEAQQAQPLTGFVLAGKPGLVVLEAALPPRACDADVLRASNAIDAYWADIKSRSWRDIPSGHKKVSERLREANVARIFHAMREMTERPEVGGPEARKGTWSHRNDLGALEAWLETLGLGGRMRDVLGMGHEWTAHASA</sequence>
<dbReference type="Proteomes" id="UP000245946">
    <property type="component" value="Unassembled WGS sequence"/>
</dbReference>
<dbReference type="GeneID" id="37269542"/>
<dbReference type="PANTHER" id="PTHR15955:SF10">
    <property type="entry name" value="DUF1115 DOMAIN PROTEIN (AFU_ORTHOLOGUE AFUA_5G14750)"/>
    <property type="match status" value="1"/>
</dbReference>
<keyword evidence="3" id="KW-1185">Reference proteome</keyword>
<accession>A0A316ZDF7</accession>
<dbReference type="InterPro" id="IPR017359">
    <property type="entry name" value="Phi-like"/>
</dbReference>
<evidence type="ECO:0000256" key="1">
    <source>
        <dbReference type="SAM" id="MobiDB-lite"/>
    </source>
</evidence>
<organism evidence="2 3">
    <name type="scientific">Tilletiopsis washingtonensis</name>
    <dbReference type="NCBI Taxonomy" id="58919"/>
    <lineage>
        <taxon>Eukaryota</taxon>
        <taxon>Fungi</taxon>
        <taxon>Dikarya</taxon>
        <taxon>Basidiomycota</taxon>
        <taxon>Ustilaginomycotina</taxon>
        <taxon>Exobasidiomycetes</taxon>
        <taxon>Entylomatales</taxon>
        <taxon>Entylomatales incertae sedis</taxon>
        <taxon>Tilletiopsis</taxon>
    </lineage>
</organism>
<name>A0A316ZDF7_9BASI</name>
<gene>
    <name evidence="2" type="ORF">FA09DRAFT_329018</name>
</gene>
<evidence type="ECO:0000313" key="3">
    <source>
        <dbReference type="Proteomes" id="UP000245946"/>
    </source>
</evidence>
<dbReference type="EMBL" id="KZ819289">
    <property type="protein sequence ID" value="PWN99064.1"/>
    <property type="molecule type" value="Genomic_DNA"/>
</dbReference>